<evidence type="ECO:0000256" key="1">
    <source>
        <dbReference type="SAM" id="Phobius"/>
    </source>
</evidence>
<gene>
    <name evidence="2" type="ORF">PSON_ATCC_30995.1.T1690029</name>
</gene>
<evidence type="ECO:0000313" key="3">
    <source>
        <dbReference type="Proteomes" id="UP000692954"/>
    </source>
</evidence>
<evidence type="ECO:0000313" key="2">
    <source>
        <dbReference type="EMBL" id="CAD8126633.1"/>
    </source>
</evidence>
<feature type="transmembrane region" description="Helical" evidence="1">
    <location>
        <begin position="179"/>
        <end position="202"/>
    </location>
</feature>
<dbReference type="OrthoDB" id="299992at2759"/>
<keyword evidence="1" id="KW-1133">Transmembrane helix</keyword>
<comment type="caution">
    <text evidence="2">The sequence shown here is derived from an EMBL/GenBank/DDBJ whole genome shotgun (WGS) entry which is preliminary data.</text>
</comment>
<proteinExistence type="predicted"/>
<feature type="transmembrane region" description="Helical" evidence="1">
    <location>
        <begin position="139"/>
        <end position="159"/>
    </location>
</feature>
<keyword evidence="3" id="KW-1185">Reference proteome</keyword>
<dbReference type="Proteomes" id="UP000692954">
    <property type="component" value="Unassembled WGS sequence"/>
</dbReference>
<reference evidence="2" key="1">
    <citation type="submission" date="2021-01" db="EMBL/GenBank/DDBJ databases">
        <authorList>
            <consortium name="Genoscope - CEA"/>
            <person name="William W."/>
        </authorList>
    </citation>
    <scope>NUCLEOTIDE SEQUENCE</scope>
</reference>
<organism evidence="2 3">
    <name type="scientific">Paramecium sonneborni</name>
    <dbReference type="NCBI Taxonomy" id="65129"/>
    <lineage>
        <taxon>Eukaryota</taxon>
        <taxon>Sar</taxon>
        <taxon>Alveolata</taxon>
        <taxon>Ciliophora</taxon>
        <taxon>Intramacronucleata</taxon>
        <taxon>Oligohymenophorea</taxon>
        <taxon>Peniculida</taxon>
        <taxon>Parameciidae</taxon>
        <taxon>Paramecium</taxon>
    </lineage>
</organism>
<protein>
    <submittedName>
        <fullName evidence="2">Uncharacterized protein</fullName>
    </submittedName>
</protein>
<name>A0A8S1RH97_9CILI</name>
<dbReference type="EMBL" id="CAJJDN010000169">
    <property type="protein sequence ID" value="CAD8126633.1"/>
    <property type="molecule type" value="Genomic_DNA"/>
</dbReference>
<keyword evidence="1" id="KW-0472">Membrane</keyword>
<accession>A0A8S1RH97</accession>
<dbReference type="AlphaFoldDB" id="A0A8S1RH97"/>
<keyword evidence="1" id="KW-0812">Transmembrane</keyword>
<sequence>MYRRKKQCRICNKEHQSRLKGFLSYPKHLLFGKLPNYFKRLTQKLNEKQIQIVNISDNHICYIIDYDICDGCWQFMYQGFQCRKCNTFNYNYKQEKKQCCLCNALYCQKCDRRVELFSQSGLCSICQMRHIENIKSIKYLFSIFVIWMFPCFAFKHLFTKLIETFDKFQYTNFQKMMCFSSFILIFPLVYSICVIGLTIILIQRLFNKLATLI</sequence>